<comment type="caution">
    <text evidence="2">The sequence shown here is derived from an EMBL/GenBank/DDBJ whole genome shotgun (WGS) entry which is preliminary data.</text>
</comment>
<dbReference type="AlphaFoldDB" id="A0A833Y686"/>
<dbReference type="Pfam" id="PF07002">
    <property type="entry name" value="Copine"/>
    <property type="match status" value="1"/>
</dbReference>
<evidence type="ECO:0000313" key="2">
    <source>
        <dbReference type="EMBL" id="KAF5476674.1"/>
    </source>
</evidence>
<dbReference type="Gramene" id="Jr02_02160_p1">
    <property type="protein sequence ID" value="cds.Jr02_02160_p1"/>
    <property type="gene ID" value="Jr02_02160"/>
</dbReference>
<organism evidence="2 3">
    <name type="scientific">Juglans regia</name>
    <name type="common">English walnut</name>
    <dbReference type="NCBI Taxonomy" id="51240"/>
    <lineage>
        <taxon>Eukaryota</taxon>
        <taxon>Viridiplantae</taxon>
        <taxon>Streptophyta</taxon>
        <taxon>Embryophyta</taxon>
        <taxon>Tracheophyta</taxon>
        <taxon>Spermatophyta</taxon>
        <taxon>Magnoliopsida</taxon>
        <taxon>eudicotyledons</taxon>
        <taxon>Gunneridae</taxon>
        <taxon>Pentapetalae</taxon>
        <taxon>rosids</taxon>
        <taxon>fabids</taxon>
        <taxon>Fagales</taxon>
        <taxon>Juglandaceae</taxon>
        <taxon>Juglans</taxon>
    </lineage>
</organism>
<dbReference type="PANTHER" id="PTHR45751">
    <property type="entry name" value="COPINE FAMILY PROTEIN 1"/>
    <property type="match status" value="1"/>
</dbReference>
<gene>
    <name evidence="2" type="ORF">F2P56_003389</name>
</gene>
<dbReference type="InterPro" id="IPR036465">
    <property type="entry name" value="vWFA_dom_sf"/>
</dbReference>
<proteinExistence type="predicted"/>
<dbReference type="InterPro" id="IPR002035">
    <property type="entry name" value="VWF_A"/>
</dbReference>
<reference evidence="2" key="1">
    <citation type="submission" date="2015-10" db="EMBL/GenBank/DDBJ databases">
        <authorList>
            <person name="Martinez-Garcia P.J."/>
            <person name="Crepeau M.W."/>
            <person name="Puiu D."/>
            <person name="Gonzalez-Ibeas D."/>
            <person name="Whalen J."/>
            <person name="Stevens K."/>
            <person name="Paul R."/>
            <person name="Butterfield T."/>
            <person name="Britton M."/>
            <person name="Reagan R."/>
            <person name="Chakraborty S."/>
            <person name="Walawage S.L."/>
            <person name="Vasquez-Gross H.A."/>
            <person name="Cardeno C."/>
            <person name="Famula R."/>
            <person name="Pratt K."/>
            <person name="Kuruganti S."/>
            <person name="Aradhya M.K."/>
            <person name="Leslie C.A."/>
            <person name="Dandekar A.M."/>
            <person name="Salzberg S.L."/>
            <person name="Wegrzyn J.L."/>
            <person name="Langley C.H."/>
            <person name="Neale D.B."/>
        </authorList>
    </citation>
    <scope>NUCLEOTIDE SEQUENCE</scope>
    <source>
        <tissue evidence="2">Leaves</tissue>
    </source>
</reference>
<dbReference type="InterPro" id="IPR052079">
    <property type="entry name" value="E3_ligase/Copine_domain"/>
</dbReference>
<dbReference type="SMART" id="SM00327">
    <property type="entry name" value="VWA"/>
    <property type="match status" value="1"/>
</dbReference>
<reference evidence="2" key="2">
    <citation type="submission" date="2020-03" db="EMBL/GenBank/DDBJ databases">
        <title>Walnut 2.0.</title>
        <authorList>
            <person name="Marrano A."/>
            <person name="Britton M."/>
            <person name="Zimin A.V."/>
            <person name="Zaini P.A."/>
            <person name="Workman R."/>
            <person name="Puiu D."/>
            <person name="Bianco L."/>
            <person name="Allen B.J."/>
            <person name="Troggio M."/>
            <person name="Leslie C.A."/>
            <person name="Timp W."/>
            <person name="Dendekar A."/>
            <person name="Salzberg S.L."/>
            <person name="Neale D.B."/>
        </authorList>
    </citation>
    <scope>NUCLEOTIDE SEQUENCE</scope>
    <source>
        <tissue evidence="2">Leaves</tissue>
    </source>
</reference>
<sequence>MLLLSGLSNPVPNQMEVDFDMYGEAALAYDIAAPKYRGRGNWEAELADERCKTLKFSCRICYCVHETRIELMGGACCSRHVTAVSPSQDFEPRQHFASAPPIYVSSGASEPRRLYVEDSNIAVRHNRLEEVLEALAHAGLESSNLIVGIDFTKSNEWTGTESFYRRSLHHIGDEQNPYEQAMSIIGKALASFNENNLIRCFGFGDATARYQEVFSFYPDEKLCNGYEEVLGRYRELVPYVQLAGPTSFAPVIEMAITVIEKSGGQYHVLLIIADGKADTLHLGKTFDAIVKESEYPLSIILVGVGDGPWDSMREFIDSIPVRGFDNFQFVNFTEIMSKNMDQPQKEAEFSLAGLIKLPSQYKKIIELNLLGVSRGMAIHRAPLPPPMHTTASFGTQESSIWRNLILSAPSSNVDHTTCRDCGVRLGLCPFCRRAIRTRFMLS</sequence>
<name>A0A833Y686_JUGRE</name>
<dbReference type="InterPro" id="IPR010734">
    <property type="entry name" value="Copine_C"/>
</dbReference>
<accession>A0A833Y686</accession>
<evidence type="ECO:0000259" key="1">
    <source>
        <dbReference type="SMART" id="SM00327"/>
    </source>
</evidence>
<feature type="domain" description="VWFA" evidence="1">
    <location>
        <begin position="142"/>
        <end position="337"/>
    </location>
</feature>
<evidence type="ECO:0000313" key="3">
    <source>
        <dbReference type="Proteomes" id="UP000619265"/>
    </source>
</evidence>
<dbReference type="PANTHER" id="PTHR45751:SF38">
    <property type="entry name" value="E3 UBIQUITIN-PROTEIN LIGASE RGLG5-LIKE"/>
    <property type="match status" value="1"/>
</dbReference>
<protein>
    <recommendedName>
        <fullName evidence="1">VWFA domain-containing protein</fullName>
    </recommendedName>
</protein>
<dbReference type="EMBL" id="LIHL02000002">
    <property type="protein sequence ID" value="KAF5476674.1"/>
    <property type="molecule type" value="Genomic_DNA"/>
</dbReference>
<dbReference type="Proteomes" id="UP000619265">
    <property type="component" value="Unassembled WGS sequence"/>
</dbReference>
<dbReference type="SUPFAM" id="SSF53300">
    <property type="entry name" value="vWA-like"/>
    <property type="match status" value="1"/>
</dbReference>